<dbReference type="AlphaFoldDB" id="A0A4Y7TA79"/>
<gene>
    <name evidence="1" type="ORF">FA13DRAFT_1733042</name>
</gene>
<dbReference type="EMBL" id="QPFP01000020">
    <property type="protein sequence ID" value="TEB31075.1"/>
    <property type="molecule type" value="Genomic_DNA"/>
</dbReference>
<comment type="caution">
    <text evidence="1">The sequence shown here is derived from an EMBL/GenBank/DDBJ whole genome shotgun (WGS) entry which is preliminary data.</text>
</comment>
<reference evidence="1 2" key="1">
    <citation type="journal article" date="2019" name="Nat. Ecol. Evol.">
        <title>Megaphylogeny resolves global patterns of mushroom evolution.</title>
        <authorList>
            <person name="Varga T."/>
            <person name="Krizsan K."/>
            <person name="Foldi C."/>
            <person name="Dima B."/>
            <person name="Sanchez-Garcia M."/>
            <person name="Sanchez-Ramirez S."/>
            <person name="Szollosi G.J."/>
            <person name="Szarkandi J.G."/>
            <person name="Papp V."/>
            <person name="Albert L."/>
            <person name="Andreopoulos W."/>
            <person name="Angelini C."/>
            <person name="Antonin V."/>
            <person name="Barry K.W."/>
            <person name="Bougher N.L."/>
            <person name="Buchanan P."/>
            <person name="Buyck B."/>
            <person name="Bense V."/>
            <person name="Catcheside P."/>
            <person name="Chovatia M."/>
            <person name="Cooper J."/>
            <person name="Damon W."/>
            <person name="Desjardin D."/>
            <person name="Finy P."/>
            <person name="Geml J."/>
            <person name="Haridas S."/>
            <person name="Hughes K."/>
            <person name="Justo A."/>
            <person name="Karasinski D."/>
            <person name="Kautmanova I."/>
            <person name="Kiss B."/>
            <person name="Kocsube S."/>
            <person name="Kotiranta H."/>
            <person name="LaButti K.M."/>
            <person name="Lechner B.E."/>
            <person name="Liimatainen K."/>
            <person name="Lipzen A."/>
            <person name="Lukacs Z."/>
            <person name="Mihaltcheva S."/>
            <person name="Morgado L.N."/>
            <person name="Niskanen T."/>
            <person name="Noordeloos M.E."/>
            <person name="Ohm R.A."/>
            <person name="Ortiz-Santana B."/>
            <person name="Ovrebo C."/>
            <person name="Racz N."/>
            <person name="Riley R."/>
            <person name="Savchenko A."/>
            <person name="Shiryaev A."/>
            <person name="Soop K."/>
            <person name="Spirin V."/>
            <person name="Szebenyi C."/>
            <person name="Tomsovsky M."/>
            <person name="Tulloss R.E."/>
            <person name="Uehling J."/>
            <person name="Grigoriev I.V."/>
            <person name="Vagvolgyi C."/>
            <person name="Papp T."/>
            <person name="Martin F.M."/>
            <person name="Miettinen O."/>
            <person name="Hibbett D.S."/>
            <person name="Nagy L.G."/>
        </authorList>
    </citation>
    <scope>NUCLEOTIDE SEQUENCE [LARGE SCALE GENOMIC DNA]</scope>
    <source>
        <strain evidence="1 2">FP101781</strain>
    </source>
</reference>
<organism evidence="1 2">
    <name type="scientific">Coprinellus micaceus</name>
    <name type="common">Glistening ink-cap mushroom</name>
    <name type="synonym">Coprinus micaceus</name>
    <dbReference type="NCBI Taxonomy" id="71717"/>
    <lineage>
        <taxon>Eukaryota</taxon>
        <taxon>Fungi</taxon>
        <taxon>Dikarya</taxon>
        <taxon>Basidiomycota</taxon>
        <taxon>Agaricomycotina</taxon>
        <taxon>Agaricomycetes</taxon>
        <taxon>Agaricomycetidae</taxon>
        <taxon>Agaricales</taxon>
        <taxon>Agaricineae</taxon>
        <taxon>Psathyrellaceae</taxon>
        <taxon>Coprinellus</taxon>
    </lineage>
</organism>
<keyword evidence="2" id="KW-1185">Reference proteome</keyword>
<protein>
    <submittedName>
        <fullName evidence="1">Uncharacterized protein</fullName>
    </submittedName>
</protein>
<proteinExistence type="predicted"/>
<name>A0A4Y7TA79_COPMI</name>
<evidence type="ECO:0000313" key="1">
    <source>
        <dbReference type="EMBL" id="TEB31075.1"/>
    </source>
</evidence>
<evidence type="ECO:0000313" key="2">
    <source>
        <dbReference type="Proteomes" id="UP000298030"/>
    </source>
</evidence>
<sequence length="81" mass="8975">MITVPFHRCTIRAPGTTPAAGITPSQQGLKIDVSISGSNVALIIHFPIDRREVIVRCQQAFVKPSLSIWEAGKYYRTVMPH</sequence>
<dbReference type="Proteomes" id="UP000298030">
    <property type="component" value="Unassembled WGS sequence"/>
</dbReference>
<accession>A0A4Y7TA79</accession>